<evidence type="ECO:0000259" key="8">
    <source>
        <dbReference type="Pfam" id="PF00892"/>
    </source>
</evidence>
<accession>A0ABT1JFJ0</accession>
<evidence type="ECO:0000256" key="2">
    <source>
        <dbReference type="ARBA" id="ARBA00007362"/>
    </source>
</evidence>
<feature type="region of interest" description="Disordered" evidence="6">
    <location>
        <begin position="293"/>
        <end position="323"/>
    </location>
</feature>
<feature type="transmembrane region" description="Helical" evidence="7">
    <location>
        <begin position="241"/>
        <end position="261"/>
    </location>
</feature>
<name>A0ABT1JFJ0_ACTCY</name>
<dbReference type="Proteomes" id="UP000791080">
    <property type="component" value="Unassembled WGS sequence"/>
</dbReference>
<protein>
    <submittedName>
        <fullName evidence="9">O-acetylserine/cysteine efflux transporter</fullName>
    </submittedName>
</protein>
<feature type="transmembrane region" description="Helical" evidence="7">
    <location>
        <begin position="141"/>
        <end position="159"/>
    </location>
</feature>
<keyword evidence="5 7" id="KW-0472">Membrane</keyword>
<feature type="transmembrane region" description="Helical" evidence="7">
    <location>
        <begin position="117"/>
        <end position="135"/>
    </location>
</feature>
<feature type="transmembrane region" description="Helical" evidence="7">
    <location>
        <begin position="267"/>
        <end position="286"/>
    </location>
</feature>
<evidence type="ECO:0000256" key="3">
    <source>
        <dbReference type="ARBA" id="ARBA00022692"/>
    </source>
</evidence>
<comment type="similarity">
    <text evidence="2">Belongs to the EamA transporter family.</text>
</comment>
<dbReference type="InterPro" id="IPR050638">
    <property type="entry name" value="AA-Vitamin_Transporters"/>
</dbReference>
<feature type="transmembrane region" description="Helical" evidence="7">
    <location>
        <begin position="210"/>
        <end position="234"/>
    </location>
</feature>
<evidence type="ECO:0000256" key="6">
    <source>
        <dbReference type="SAM" id="MobiDB-lite"/>
    </source>
</evidence>
<dbReference type="RefSeq" id="WP_051314036.1">
    <property type="nucleotide sequence ID" value="NZ_AUBJ02000001.1"/>
</dbReference>
<feature type="transmembrane region" description="Helical" evidence="7">
    <location>
        <begin position="34"/>
        <end position="53"/>
    </location>
</feature>
<keyword evidence="4 7" id="KW-1133">Transmembrane helix</keyword>
<keyword evidence="10" id="KW-1185">Reference proteome</keyword>
<feature type="transmembrane region" description="Helical" evidence="7">
    <location>
        <begin position="87"/>
        <end position="105"/>
    </location>
</feature>
<organism evidence="9 10">
    <name type="scientific">Actinoalloteichus caeruleus DSM 43889</name>
    <dbReference type="NCBI Taxonomy" id="1120930"/>
    <lineage>
        <taxon>Bacteria</taxon>
        <taxon>Bacillati</taxon>
        <taxon>Actinomycetota</taxon>
        <taxon>Actinomycetes</taxon>
        <taxon>Pseudonocardiales</taxon>
        <taxon>Pseudonocardiaceae</taxon>
        <taxon>Actinoalloteichus</taxon>
        <taxon>Actinoalloteichus cyanogriseus</taxon>
    </lineage>
</organism>
<evidence type="ECO:0000313" key="9">
    <source>
        <dbReference type="EMBL" id="MCP2331267.1"/>
    </source>
</evidence>
<evidence type="ECO:0000256" key="5">
    <source>
        <dbReference type="ARBA" id="ARBA00023136"/>
    </source>
</evidence>
<evidence type="ECO:0000313" key="10">
    <source>
        <dbReference type="Proteomes" id="UP000791080"/>
    </source>
</evidence>
<gene>
    <name evidence="9" type="ORF">G443_001537</name>
</gene>
<feature type="transmembrane region" description="Helical" evidence="7">
    <location>
        <begin position="60"/>
        <end position="81"/>
    </location>
</feature>
<keyword evidence="3 7" id="KW-0812">Transmembrane</keyword>
<feature type="domain" description="EamA" evidence="8">
    <location>
        <begin position="144"/>
        <end position="282"/>
    </location>
</feature>
<reference evidence="9 10" key="1">
    <citation type="submission" date="2013-07" db="EMBL/GenBank/DDBJ databases">
        <authorList>
            <consortium name="DOE Joint Genome Institute"/>
            <person name="Reeve W."/>
            <person name="Huntemann M."/>
            <person name="Han J."/>
            <person name="Chen A."/>
            <person name="Kyrpides N."/>
            <person name="Mavromatis K."/>
            <person name="Markowitz V."/>
            <person name="Palaniappan K."/>
            <person name="Ivanova N."/>
            <person name="Schaumberg A."/>
            <person name="Pati A."/>
            <person name="Liolios K."/>
            <person name="Nordberg H.P."/>
            <person name="Cantor M.N."/>
            <person name="Hua S.X."/>
            <person name="Woyke T."/>
        </authorList>
    </citation>
    <scope>NUCLEOTIDE SEQUENCE [LARGE SCALE GENOMIC DNA]</scope>
    <source>
        <strain evidence="9 10">DSM 43889</strain>
    </source>
</reference>
<reference evidence="9 10" key="2">
    <citation type="submission" date="2022-06" db="EMBL/GenBank/DDBJ databases">
        <title>Genomic Encyclopedia of Type Strains, Phase I: the one thousand microbial genomes (KMG-I) project.</title>
        <authorList>
            <person name="Kyrpides N."/>
        </authorList>
    </citation>
    <scope>NUCLEOTIDE SEQUENCE [LARGE SCALE GENOMIC DNA]</scope>
    <source>
        <strain evidence="9 10">DSM 43889</strain>
    </source>
</reference>
<comment type="subcellular location">
    <subcellularLocation>
        <location evidence="1">Membrane</location>
        <topology evidence="1">Multi-pass membrane protein</topology>
    </subcellularLocation>
</comment>
<dbReference type="SUPFAM" id="SSF103481">
    <property type="entry name" value="Multidrug resistance efflux transporter EmrE"/>
    <property type="match status" value="2"/>
</dbReference>
<evidence type="ECO:0000256" key="4">
    <source>
        <dbReference type="ARBA" id="ARBA00022989"/>
    </source>
</evidence>
<dbReference type="PANTHER" id="PTHR32322">
    <property type="entry name" value="INNER MEMBRANE TRANSPORTER"/>
    <property type="match status" value="1"/>
</dbReference>
<dbReference type="PANTHER" id="PTHR32322:SF9">
    <property type="entry name" value="AMINO-ACID METABOLITE EFFLUX PUMP-RELATED"/>
    <property type="match status" value="1"/>
</dbReference>
<evidence type="ECO:0000256" key="7">
    <source>
        <dbReference type="SAM" id="Phobius"/>
    </source>
</evidence>
<dbReference type="InterPro" id="IPR037185">
    <property type="entry name" value="EmrE-like"/>
</dbReference>
<dbReference type="EMBL" id="AUBJ02000001">
    <property type="protein sequence ID" value="MCP2331267.1"/>
    <property type="molecule type" value="Genomic_DNA"/>
</dbReference>
<feature type="transmembrane region" description="Helical" evidence="7">
    <location>
        <begin position="171"/>
        <end position="190"/>
    </location>
</feature>
<feature type="domain" description="EamA" evidence="8">
    <location>
        <begin position="6"/>
        <end position="130"/>
    </location>
</feature>
<proteinExistence type="inferred from homology"/>
<evidence type="ECO:0000256" key="1">
    <source>
        <dbReference type="ARBA" id="ARBA00004141"/>
    </source>
</evidence>
<comment type="caution">
    <text evidence="9">The sequence shown here is derived from an EMBL/GenBank/DDBJ whole genome shotgun (WGS) entry which is preliminary data.</text>
</comment>
<dbReference type="InterPro" id="IPR000620">
    <property type="entry name" value="EamA_dom"/>
</dbReference>
<sequence>MPLRHCLLALSVAVVWGLNFVAISASLEHFPPMFLVALRFAVVAIPTVLFVPAPGVPLRWLLGYGCGFGIVQFLFLFWGMAVGMPTGLASLVLQSSAPFTVLLGATVLRERISARQLAGILVGVGGLAVVGWYRAETASVVPFLLTVAGAFGWAVGNICGRLAKPSSPVRLMLWMCVVPPLPMFALAFVVEGPTRIGVSLSTLGAPGAWAALLGLAYTVLIAGVLGSGAWTWLLARHPAGVVAPFSMLAPVVGMTAAWLVLRETVAAWELLGGLLIVGGVLLGCVGRQGTGTRLPRVAPPGAPEPSEARVAGNGRPVNPRPPG</sequence>
<dbReference type="Pfam" id="PF00892">
    <property type="entry name" value="EamA"/>
    <property type="match status" value="2"/>
</dbReference>